<name>A0A495QU60_9ACTN</name>
<comment type="caution">
    <text evidence="1">The sequence shown here is derived from an EMBL/GenBank/DDBJ whole genome shotgun (WGS) entry which is preliminary data.</text>
</comment>
<dbReference type="EMBL" id="RBWU01000002">
    <property type="protein sequence ID" value="RKS77072.1"/>
    <property type="molecule type" value="Genomic_DNA"/>
</dbReference>
<gene>
    <name evidence="1" type="ORF">BZB76_2441</name>
</gene>
<dbReference type="RefSeq" id="WP_211343001.1">
    <property type="nucleotide sequence ID" value="NZ_RBWU01000002.1"/>
</dbReference>
<reference evidence="1 2" key="1">
    <citation type="submission" date="2018-10" db="EMBL/GenBank/DDBJ databases">
        <title>Genomic Encyclopedia of Archaeal and Bacterial Type Strains, Phase II (KMG-II): from individual species to whole genera.</title>
        <authorList>
            <person name="Goeker M."/>
        </authorList>
    </citation>
    <scope>NUCLEOTIDE SEQUENCE [LARGE SCALE GENOMIC DNA]</scope>
    <source>
        <strain evidence="1 2">DSM 43383</strain>
    </source>
</reference>
<sequence length="331" mass="36118">MTTVEGAFRWARIHAVRHMAACEQAGLRWGETSITEIVTSHAAKAVTVVPFTQQAEALSGADWIWWWVDGRGAYGMLIQAKRATVSWGKWTFDFDYPGGTGAQRSTLMSAAATLGLLPAYALYLGTGDYRSWEPCTRGHRSGRCIECVKRSVSLMPALLAEALVVDDAASTYERSVALEELWAPSTTGALIIPAVQEQLAPELLDFLSTRQDGSRAVTRAMIDRVLRARFGQFSAPARGDAEVRRDGAHDGFGPVFGRMPHDTGHWGMSYFKHMLTPLLHAPPWYVLEVMSGDFDEDGLAAEMPANVAGIVIVRLPQNGRAPSPTAARSRG</sequence>
<keyword evidence="2" id="KW-1185">Reference proteome</keyword>
<organism evidence="1 2">
    <name type="scientific">Actinomadura pelletieri DSM 43383</name>
    <dbReference type="NCBI Taxonomy" id="1120940"/>
    <lineage>
        <taxon>Bacteria</taxon>
        <taxon>Bacillati</taxon>
        <taxon>Actinomycetota</taxon>
        <taxon>Actinomycetes</taxon>
        <taxon>Streptosporangiales</taxon>
        <taxon>Thermomonosporaceae</taxon>
        <taxon>Actinomadura</taxon>
    </lineage>
</organism>
<dbReference type="Proteomes" id="UP000274601">
    <property type="component" value="Unassembled WGS sequence"/>
</dbReference>
<accession>A0A495QU60</accession>
<protein>
    <submittedName>
        <fullName evidence="1">Uncharacterized protein</fullName>
    </submittedName>
</protein>
<evidence type="ECO:0000313" key="2">
    <source>
        <dbReference type="Proteomes" id="UP000274601"/>
    </source>
</evidence>
<proteinExistence type="predicted"/>
<evidence type="ECO:0000313" key="1">
    <source>
        <dbReference type="EMBL" id="RKS77072.1"/>
    </source>
</evidence>
<dbReference type="AlphaFoldDB" id="A0A495QU60"/>